<evidence type="ECO:0000313" key="1">
    <source>
        <dbReference type="EMBL" id="CDG81725.1"/>
    </source>
</evidence>
<dbReference type="HOGENOM" id="CLU_3344585_0_0_4"/>
<dbReference type="AlphaFoldDB" id="W0V268"/>
<dbReference type="EMBL" id="HG322949">
    <property type="protein sequence ID" value="CDG81725.1"/>
    <property type="molecule type" value="Genomic_DNA"/>
</dbReference>
<accession>W0V268</accession>
<keyword evidence="2" id="KW-1185">Reference proteome</keyword>
<organism evidence="1 2">
    <name type="scientific">Janthinobacterium agaricidamnosum NBRC 102515 = DSM 9628</name>
    <dbReference type="NCBI Taxonomy" id="1349767"/>
    <lineage>
        <taxon>Bacteria</taxon>
        <taxon>Pseudomonadati</taxon>
        <taxon>Pseudomonadota</taxon>
        <taxon>Betaproteobacteria</taxon>
        <taxon>Burkholderiales</taxon>
        <taxon>Oxalobacteraceae</taxon>
        <taxon>Janthinobacterium</taxon>
    </lineage>
</organism>
<dbReference type="KEGG" id="jag:GJA_1070"/>
<reference evidence="1 2" key="1">
    <citation type="journal article" date="2015" name="Genome Announc.">
        <title>Genome Sequence of Mushroom Soft-Rot Pathogen Janthinobacterium agaricidamnosum.</title>
        <authorList>
            <person name="Graupner K."/>
            <person name="Lackner G."/>
            <person name="Hertweck C."/>
        </authorList>
    </citation>
    <scope>NUCLEOTIDE SEQUENCE [LARGE SCALE GENOMIC DNA]</scope>
    <source>
        <strain evidence="2">NBRC 102515 / DSM 9628</strain>
    </source>
</reference>
<gene>
    <name evidence="1" type="ORF">GJA_1070</name>
</gene>
<proteinExistence type="predicted"/>
<name>W0V268_9BURK</name>
<dbReference type="STRING" id="1349767.GJA_1070"/>
<evidence type="ECO:0000313" key="2">
    <source>
        <dbReference type="Proteomes" id="UP000027604"/>
    </source>
</evidence>
<sequence length="37" mass="4326">MTFNRKHGTATAQNIADRKILSALYLYDLYLSKKHDK</sequence>
<dbReference type="Proteomes" id="UP000027604">
    <property type="component" value="Chromosome I"/>
</dbReference>
<protein>
    <submittedName>
        <fullName evidence="1">Uncharacterized protein</fullName>
    </submittedName>
</protein>